<keyword evidence="3" id="KW-1185">Reference proteome</keyword>
<reference evidence="2 3" key="1">
    <citation type="submission" date="2018-05" db="EMBL/GenBank/DDBJ databases">
        <title>Abyssibacter profundi OUC007T gen. nov., sp. nov, a marine bacterium isolated from seawater of the Mariana Trench.</title>
        <authorList>
            <person name="Zhou S."/>
        </authorList>
    </citation>
    <scope>NUCLEOTIDE SEQUENCE [LARGE SCALE GENOMIC DNA]</scope>
    <source>
        <strain evidence="2 3">OUC007</strain>
    </source>
</reference>
<dbReference type="OrthoDB" id="7059736at2"/>
<feature type="chain" id="PRO_5016966245" description="DUF3187 domain-containing protein" evidence="1">
    <location>
        <begin position="22"/>
        <end position="326"/>
    </location>
</feature>
<dbReference type="Pfam" id="PF11383">
    <property type="entry name" value="DUF3187"/>
    <property type="match status" value="1"/>
</dbReference>
<dbReference type="EMBL" id="QEQK01000003">
    <property type="protein sequence ID" value="PWN56978.1"/>
    <property type="molecule type" value="Genomic_DNA"/>
</dbReference>
<dbReference type="InterPro" id="IPR021523">
    <property type="entry name" value="DUF3187"/>
</dbReference>
<evidence type="ECO:0000313" key="3">
    <source>
        <dbReference type="Proteomes" id="UP000251800"/>
    </source>
</evidence>
<organism evidence="2 3">
    <name type="scientific">Abyssibacter profundi</name>
    <dbReference type="NCBI Taxonomy" id="2182787"/>
    <lineage>
        <taxon>Bacteria</taxon>
        <taxon>Pseudomonadati</taxon>
        <taxon>Pseudomonadota</taxon>
        <taxon>Gammaproteobacteria</taxon>
        <taxon>Chromatiales</taxon>
        <taxon>Oceanococcaceae</taxon>
        <taxon>Abyssibacter</taxon>
    </lineage>
</organism>
<comment type="caution">
    <text evidence="2">The sequence shown here is derived from an EMBL/GenBank/DDBJ whole genome shotgun (WGS) entry which is preliminary data.</text>
</comment>
<evidence type="ECO:0000256" key="1">
    <source>
        <dbReference type="SAM" id="SignalP"/>
    </source>
</evidence>
<protein>
    <recommendedName>
        <fullName evidence="4">DUF3187 domain-containing protein</fullName>
    </recommendedName>
</protein>
<dbReference type="RefSeq" id="WP_109719058.1">
    <property type="nucleotide sequence ID" value="NZ_QEQK01000003.1"/>
</dbReference>
<evidence type="ECO:0008006" key="4">
    <source>
        <dbReference type="Google" id="ProtNLM"/>
    </source>
</evidence>
<keyword evidence="1" id="KW-0732">Signal</keyword>
<accession>A0A363UNH4</accession>
<evidence type="ECO:0000313" key="2">
    <source>
        <dbReference type="EMBL" id="PWN56978.1"/>
    </source>
</evidence>
<dbReference type="Proteomes" id="UP000251800">
    <property type="component" value="Unassembled WGS sequence"/>
</dbReference>
<dbReference type="AlphaFoldDB" id="A0A363UNH4"/>
<feature type="signal peptide" evidence="1">
    <location>
        <begin position="1"/>
        <end position="21"/>
    </location>
</feature>
<name>A0A363UNH4_9GAMM</name>
<proteinExistence type="predicted"/>
<sequence>MRYSLWPALATLLCAPTTTLAYEPVGFAHSNQHVLMQVQGLPELGRALAPEEGQAGWALDLDWTSEYTADSSGAAGMPGSEAIVLDAETVNLGLRGSVRLGGWLLEADVPYITHSGGGLDGFIDDWHDFTGLPTGGREQAPRDRLLIRYERDGQAVIDLQQATGGLGDIQLGVARPVGQTVVRMAVKLPTGDADKLTGSGGLGGSMTVDFRGPAGDWWGTWGGVGALVMSDGDLLPRQQRRWAGVGALGLGLRLHERLEAKVELYGHTPLYQDSALGQLARGALVITTGGAIRLSDKTSLDFAVAENPVAKSSPDVSFHFALRHAI</sequence>
<gene>
    <name evidence="2" type="ORF">DEH80_03295</name>
</gene>